<dbReference type="AlphaFoldDB" id="A0A6A5WP42"/>
<sequence>MGSGWMGIGAHRVHTWMDGRGGQGLFSASDTHPNAWDGWMEFIFTKVGQAVGGIEKRHGLLVTHEVLGFGALSCLPVFFIPFSCTGCCCLAHVEGFFVSRIGSEWWFFFLSLKVQVTLHAPPYPQIPPRSLLCMARKTLPWVPSRLVWMVRWDGEGYIRKGYPSSEEKWIIYTFFEIEFLWAVRNVWRLVRRSECFFLSASARCVLFQ</sequence>
<gene>
    <name evidence="1" type="ORF">P154DRAFT_230201</name>
</gene>
<evidence type="ECO:0000313" key="2">
    <source>
        <dbReference type="Proteomes" id="UP000799779"/>
    </source>
</evidence>
<evidence type="ECO:0000313" key="1">
    <source>
        <dbReference type="EMBL" id="KAF1999376.1"/>
    </source>
</evidence>
<dbReference type="Proteomes" id="UP000799779">
    <property type="component" value="Unassembled WGS sequence"/>
</dbReference>
<reference evidence="1" key="1">
    <citation type="journal article" date="2020" name="Stud. Mycol.">
        <title>101 Dothideomycetes genomes: a test case for predicting lifestyles and emergence of pathogens.</title>
        <authorList>
            <person name="Haridas S."/>
            <person name="Albert R."/>
            <person name="Binder M."/>
            <person name="Bloem J."/>
            <person name="Labutti K."/>
            <person name="Salamov A."/>
            <person name="Andreopoulos B."/>
            <person name="Baker S."/>
            <person name="Barry K."/>
            <person name="Bills G."/>
            <person name="Bluhm B."/>
            <person name="Cannon C."/>
            <person name="Castanera R."/>
            <person name="Culley D."/>
            <person name="Daum C."/>
            <person name="Ezra D."/>
            <person name="Gonzalez J."/>
            <person name="Henrissat B."/>
            <person name="Kuo A."/>
            <person name="Liang C."/>
            <person name="Lipzen A."/>
            <person name="Lutzoni F."/>
            <person name="Magnuson J."/>
            <person name="Mondo S."/>
            <person name="Nolan M."/>
            <person name="Ohm R."/>
            <person name="Pangilinan J."/>
            <person name="Park H.-J."/>
            <person name="Ramirez L."/>
            <person name="Alfaro M."/>
            <person name="Sun H."/>
            <person name="Tritt A."/>
            <person name="Yoshinaga Y."/>
            <person name="Zwiers L.-H."/>
            <person name="Turgeon B."/>
            <person name="Goodwin S."/>
            <person name="Spatafora J."/>
            <person name="Crous P."/>
            <person name="Grigoriev I."/>
        </authorList>
    </citation>
    <scope>NUCLEOTIDE SEQUENCE</scope>
    <source>
        <strain evidence="1">CBS 123094</strain>
    </source>
</reference>
<accession>A0A6A5WP42</accession>
<dbReference type="EMBL" id="ML977596">
    <property type="protein sequence ID" value="KAF1999376.1"/>
    <property type="molecule type" value="Genomic_DNA"/>
</dbReference>
<keyword evidence="2" id="KW-1185">Reference proteome</keyword>
<name>A0A6A5WP42_9PLEO</name>
<protein>
    <submittedName>
        <fullName evidence="1">Uncharacterized protein</fullName>
    </submittedName>
</protein>
<proteinExistence type="predicted"/>
<organism evidence="1 2">
    <name type="scientific">Amniculicola lignicola CBS 123094</name>
    <dbReference type="NCBI Taxonomy" id="1392246"/>
    <lineage>
        <taxon>Eukaryota</taxon>
        <taxon>Fungi</taxon>
        <taxon>Dikarya</taxon>
        <taxon>Ascomycota</taxon>
        <taxon>Pezizomycotina</taxon>
        <taxon>Dothideomycetes</taxon>
        <taxon>Pleosporomycetidae</taxon>
        <taxon>Pleosporales</taxon>
        <taxon>Amniculicolaceae</taxon>
        <taxon>Amniculicola</taxon>
    </lineage>
</organism>